<reference evidence="4" key="1">
    <citation type="submission" date="2020-02" db="EMBL/GenBank/DDBJ databases">
        <authorList>
            <person name="Meier V. D."/>
        </authorList>
    </citation>
    <scope>NUCLEOTIDE SEQUENCE</scope>
    <source>
        <strain evidence="4">AVDCRST_MAG11</strain>
    </source>
</reference>
<feature type="compositionally biased region" description="Gly residues" evidence="1">
    <location>
        <begin position="57"/>
        <end position="70"/>
    </location>
</feature>
<protein>
    <recommendedName>
        <fullName evidence="3">DUF4142 domain-containing protein</fullName>
    </recommendedName>
</protein>
<feature type="chain" id="PRO_5026882706" description="DUF4142 domain-containing protein" evidence="2">
    <location>
        <begin position="22"/>
        <end position="229"/>
    </location>
</feature>
<sequence>MRHIRMQQARMSAMVIGTALALTACAPGGDNANGESASATTASTDSGALGAAAATPGTGGDSGAMAGGAMAGGEMGDPAIMGTINTSNAAEITTSELAKERASNAEVKKFANDMIAGHQRMQKQADQLAQKANVAAQPAGKADQMQGMVAAAVDSMKALNGAQFDQKYMAFQVQSHQTTLDNLRRFEGQAQNPELKAMITKAIPAVQGHLERAQKIQASLGGTAGAAKS</sequence>
<name>A0A6J4MD13_9BACT</name>
<evidence type="ECO:0000259" key="3">
    <source>
        <dbReference type="Pfam" id="PF13628"/>
    </source>
</evidence>
<dbReference type="PANTHER" id="PTHR38593">
    <property type="entry name" value="BLR2558 PROTEIN"/>
    <property type="match status" value="1"/>
</dbReference>
<organism evidence="4">
    <name type="scientific">uncultured Gemmatimonadaceae bacterium</name>
    <dbReference type="NCBI Taxonomy" id="246130"/>
    <lineage>
        <taxon>Bacteria</taxon>
        <taxon>Pseudomonadati</taxon>
        <taxon>Gemmatimonadota</taxon>
        <taxon>Gemmatimonadia</taxon>
        <taxon>Gemmatimonadales</taxon>
        <taxon>Gemmatimonadaceae</taxon>
        <taxon>environmental samples</taxon>
    </lineage>
</organism>
<evidence type="ECO:0000313" key="4">
    <source>
        <dbReference type="EMBL" id="CAA9356436.1"/>
    </source>
</evidence>
<feature type="compositionally biased region" description="Low complexity" evidence="1">
    <location>
        <begin position="36"/>
        <end position="56"/>
    </location>
</feature>
<dbReference type="InterPro" id="IPR012347">
    <property type="entry name" value="Ferritin-like"/>
</dbReference>
<dbReference type="InterPro" id="IPR025419">
    <property type="entry name" value="DUF4142"/>
</dbReference>
<dbReference type="Pfam" id="PF13628">
    <property type="entry name" value="DUF4142"/>
    <property type="match status" value="1"/>
</dbReference>
<feature type="region of interest" description="Disordered" evidence="1">
    <location>
        <begin position="30"/>
        <end position="70"/>
    </location>
</feature>
<dbReference type="AlphaFoldDB" id="A0A6J4MD13"/>
<evidence type="ECO:0000256" key="1">
    <source>
        <dbReference type="SAM" id="MobiDB-lite"/>
    </source>
</evidence>
<proteinExistence type="predicted"/>
<dbReference type="EMBL" id="CADCTU010000814">
    <property type="protein sequence ID" value="CAA9356436.1"/>
    <property type="molecule type" value="Genomic_DNA"/>
</dbReference>
<evidence type="ECO:0000256" key="2">
    <source>
        <dbReference type="SAM" id="SignalP"/>
    </source>
</evidence>
<dbReference type="PANTHER" id="PTHR38593:SF1">
    <property type="entry name" value="BLR2558 PROTEIN"/>
    <property type="match status" value="1"/>
</dbReference>
<feature type="signal peptide" evidence="2">
    <location>
        <begin position="1"/>
        <end position="21"/>
    </location>
</feature>
<gene>
    <name evidence="4" type="ORF">AVDCRST_MAG11-3838</name>
</gene>
<accession>A0A6J4MD13</accession>
<feature type="domain" description="DUF4142" evidence="3">
    <location>
        <begin position="77"/>
        <end position="216"/>
    </location>
</feature>
<dbReference type="PROSITE" id="PS51257">
    <property type="entry name" value="PROKAR_LIPOPROTEIN"/>
    <property type="match status" value="1"/>
</dbReference>
<keyword evidence="2" id="KW-0732">Signal</keyword>
<dbReference type="Gene3D" id="1.20.1260.10">
    <property type="match status" value="1"/>
</dbReference>